<dbReference type="SUPFAM" id="SSF53681">
    <property type="entry name" value="Aspartate/glutamate racemase"/>
    <property type="match status" value="2"/>
</dbReference>
<protein>
    <submittedName>
        <fullName evidence="3">Amino acid racemase</fullName>
        <ecNumber evidence="3">5.1.1.-</ecNumber>
    </submittedName>
</protein>
<accession>A0ABU3PBW8</accession>
<dbReference type="Pfam" id="PF01177">
    <property type="entry name" value="Asp_Glu_race"/>
    <property type="match status" value="1"/>
</dbReference>
<dbReference type="Gene3D" id="3.40.50.1860">
    <property type="match status" value="2"/>
</dbReference>
<name>A0ABU3PBW8_9BURK</name>
<sequence length="253" mass="26877">MNTLPSLRLLGVLGGMSWESSAHLYALLNREVAARLGGLHSARLLMHSVDFATIERCQRTDDWAAAARLLTEAAAGLKAGGAEALLLATNTMHRVAEQIEAESGLSLLHIVDATAAALRARGFSRVGLLATGYTMAAGSFYHQRMQRHGIELLTPSADDRAEVHRIIYEELCRGQVLPASRQRYQAIVAALAAEGAQAAILGCTEIGLLLDASAQASSPIPLFDSTVLQAQAAVEWMLSPSPDSHRPGGTTTT</sequence>
<dbReference type="Proteomes" id="UP001246372">
    <property type="component" value="Unassembled WGS sequence"/>
</dbReference>
<dbReference type="InterPro" id="IPR015942">
    <property type="entry name" value="Asp/Glu/hydantoin_racemase"/>
</dbReference>
<dbReference type="RefSeq" id="WP_315650615.1">
    <property type="nucleotide sequence ID" value="NZ_JAVXZY010000004.1"/>
</dbReference>
<gene>
    <name evidence="3" type="ORF">RQP53_12405</name>
</gene>
<evidence type="ECO:0000313" key="4">
    <source>
        <dbReference type="Proteomes" id="UP001246372"/>
    </source>
</evidence>
<dbReference type="GO" id="GO:0016853">
    <property type="term" value="F:isomerase activity"/>
    <property type="evidence" value="ECO:0007669"/>
    <property type="project" value="UniProtKB-KW"/>
</dbReference>
<dbReference type="InterPro" id="IPR004380">
    <property type="entry name" value="Asp_race"/>
</dbReference>
<dbReference type="NCBIfam" id="TIGR00035">
    <property type="entry name" value="asp_race"/>
    <property type="match status" value="1"/>
</dbReference>
<reference evidence="3" key="1">
    <citation type="submission" date="2023-09" db="EMBL/GenBank/DDBJ databases">
        <title>Paucibacter sp. APW11 Genome sequencing and assembly.</title>
        <authorList>
            <person name="Kim I."/>
        </authorList>
    </citation>
    <scope>NUCLEOTIDE SEQUENCE</scope>
    <source>
        <strain evidence="3">APW11</strain>
    </source>
</reference>
<keyword evidence="4" id="KW-1185">Reference proteome</keyword>
<dbReference type="EMBL" id="JAVXZY010000004">
    <property type="protein sequence ID" value="MDT9000069.1"/>
    <property type="molecule type" value="Genomic_DNA"/>
</dbReference>
<proteinExistence type="inferred from homology"/>
<organism evidence="3 4">
    <name type="scientific">Roseateles aquae</name>
    <dbReference type="NCBI Taxonomy" id="3077235"/>
    <lineage>
        <taxon>Bacteria</taxon>
        <taxon>Pseudomonadati</taxon>
        <taxon>Pseudomonadota</taxon>
        <taxon>Betaproteobacteria</taxon>
        <taxon>Burkholderiales</taxon>
        <taxon>Sphaerotilaceae</taxon>
        <taxon>Roseateles</taxon>
    </lineage>
</organism>
<evidence type="ECO:0000256" key="2">
    <source>
        <dbReference type="ARBA" id="ARBA00023235"/>
    </source>
</evidence>
<evidence type="ECO:0000256" key="1">
    <source>
        <dbReference type="ARBA" id="ARBA00007847"/>
    </source>
</evidence>
<dbReference type="EC" id="5.1.1.-" evidence="3"/>
<keyword evidence="2 3" id="KW-0413">Isomerase</keyword>
<dbReference type="PANTHER" id="PTHR21198:SF7">
    <property type="entry name" value="ASPARTATE-GLUTAMATE RACEMASE FAMILY"/>
    <property type="match status" value="1"/>
</dbReference>
<dbReference type="PANTHER" id="PTHR21198">
    <property type="entry name" value="GLUTAMATE RACEMASE"/>
    <property type="match status" value="1"/>
</dbReference>
<comment type="similarity">
    <text evidence="1">Belongs to the aspartate/glutamate racemases family.</text>
</comment>
<evidence type="ECO:0000313" key="3">
    <source>
        <dbReference type="EMBL" id="MDT9000069.1"/>
    </source>
</evidence>
<dbReference type="InterPro" id="IPR001920">
    <property type="entry name" value="Asp/Glu_race"/>
</dbReference>
<comment type="caution">
    <text evidence="3">The sequence shown here is derived from an EMBL/GenBank/DDBJ whole genome shotgun (WGS) entry which is preliminary data.</text>
</comment>